<dbReference type="Gene3D" id="2.60.40.10">
    <property type="entry name" value="Immunoglobulins"/>
    <property type="match status" value="1"/>
</dbReference>
<dbReference type="InterPro" id="IPR013783">
    <property type="entry name" value="Ig-like_fold"/>
</dbReference>
<dbReference type="InterPro" id="IPR026891">
    <property type="entry name" value="Fn3-like"/>
</dbReference>
<evidence type="ECO:0000313" key="2">
    <source>
        <dbReference type="EMBL" id="AGM32858.1"/>
    </source>
</evidence>
<accession>R4V4R7</accession>
<dbReference type="AlphaFoldDB" id="R4V4R7"/>
<evidence type="ECO:0000259" key="1">
    <source>
        <dbReference type="SMART" id="SM01217"/>
    </source>
</evidence>
<organism evidence="2">
    <name type="scientific">Coptotermes formosanus</name>
    <name type="common">Formosan subterranean termite</name>
    <dbReference type="NCBI Taxonomy" id="36987"/>
    <lineage>
        <taxon>Eukaryota</taxon>
        <taxon>Metazoa</taxon>
        <taxon>Ecdysozoa</taxon>
        <taxon>Arthropoda</taxon>
        <taxon>Hexapoda</taxon>
        <taxon>Insecta</taxon>
        <taxon>Pterygota</taxon>
        <taxon>Neoptera</taxon>
        <taxon>Polyneoptera</taxon>
        <taxon>Dictyoptera</taxon>
        <taxon>Blattodea</taxon>
        <taxon>Blattoidea</taxon>
        <taxon>Termitoidae</taxon>
        <taxon>Rhinotermitidae</taxon>
        <taxon>Coptotermes</taxon>
    </lineage>
</organism>
<reference evidence="2" key="1">
    <citation type="submission" date="2013-03" db="EMBL/GenBank/DDBJ databases">
        <title>Immune-Related transcriptome of Coptotermes formosanus Shiraki workers: the defense mechanism.</title>
        <authorList>
            <person name="Hussain A."/>
            <person name="Li Y.F."/>
            <person name="Wen S.Y."/>
        </authorList>
    </citation>
    <scope>NUCLEOTIDE SEQUENCE</scope>
</reference>
<dbReference type="Pfam" id="PF14310">
    <property type="entry name" value="Fn3-like"/>
    <property type="match status" value="1"/>
</dbReference>
<dbReference type="SMART" id="SM01217">
    <property type="entry name" value="Fn3_like"/>
    <property type="match status" value="1"/>
</dbReference>
<dbReference type="EMBL" id="KC741034">
    <property type="protein sequence ID" value="AGM32858.1"/>
    <property type="molecule type" value="mRNA"/>
</dbReference>
<sequence length="73" mass="8285">MLFTSDLVASYAPDVKRLRRFEKIFLKSGESKKVNFSISAKDLTFTNNENQKVVEPGDFQVTIGNLRANFALK</sequence>
<feature type="domain" description="Fibronectin type III-like" evidence="1">
    <location>
        <begin position="1"/>
        <end position="67"/>
    </location>
</feature>
<proteinExistence type="evidence at transcript level"/>
<protein>
    <submittedName>
        <fullName evidence="2">Fibronectin type III-like domain containing protein</fullName>
    </submittedName>
</protein>
<name>R4V4R7_COPFO</name>